<sequence>METQTPEKRRRLSADELEDEEEEEQQIQELEREVREMGRRILDARRTIPDRLLQTLSSRLLAGRPILPPQTLTDIVRGEMPAPSHESHEKSLPTGADQRMNEKLLVLRAKAESNISAIPLILKRINDCILRIEELENCDVNVHSVFNRPGLS</sequence>
<evidence type="ECO:0000313" key="2">
    <source>
        <dbReference type="EMBL" id="WOL07170.1"/>
    </source>
</evidence>
<dbReference type="PANTHER" id="PTHR36045">
    <property type="entry name" value="OS04G0558500 PROTEIN"/>
    <property type="match status" value="1"/>
</dbReference>
<dbReference type="EMBL" id="CP136894">
    <property type="protein sequence ID" value="WOL07170.1"/>
    <property type="molecule type" value="Genomic_DNA"/>
</dbReference>
<accession>A0AAQ3QG99</accession>
<name>A0AAQ3QG99_9LILI</name>
<organism evidence="2 3">
    <name type="scientific">Canna indica</name>
    <name type="common">Indian-shot</name>
    <dbReference type="NCBI Taxonomy" id="4628"/>
    <lineage>
        <taxon>Eukaryota</taxon>
        <taxon>Viridiplantae</taxon>
        <taxon>Streptophyta</taxon>
        <taxon>Embryophyta</taxon>
        <taxon>Tracheophyta</taxon>
        <taxon>Spermatophyta</taxon>
        <taxon>Magnoliopsida</taxon>
        <taxon>Liliopsida</taxon>
        <taxon>Zingiberales</taxon>
        <taxon>Cannaceae</taxon>
        <taxon>Canna</taxon>
    </lineage>
</organism>
<dbReference type="AlphaFoldDB" id="A0AAQ3QG99"/>
<feature type="region of interest" description="Disordered" evidence="1">
    <location>
        <begin position="1"/>
        <end position="28"/>
    </location>
</feature>
<gene>
    <name evidence="2" type="ORF">Cni_G15908</name>
</gene>
<reference evidence="2 3" key="1">
    <citation type="submission" date="2023-10" db="EMBL/GenBank/DDBJ databases">
        <title>Chromosome-scale genome assembly provides insights into flower coloration mechanisms of Canna indica.</title>
        <authorList>
            <person name="Li C."/>
        </authorList>
    </citation>
    <scope>NUCLEOTIDE SEQUENCE [LARGE SCALE GENOMIC DNA]</scope>
    <source>
        <tissue evidence="2">Flower</tissue>
    </source>
</reference>
<evidence type="ECO:0000313" key="3">
    <source>
        <dbReference type="Proteomes" id="UP001327560"/>
    </source>
</evidence>
<evidence type="ECO:0000256" key="1">
    <source>
        <dbReference type="SAM" id="MobiDB-lite"/>
    </source>
</evidence>
<dbReference type="PANTHER" id="PTHR36045:SF2">
    <property type="entry name" value="OS04G0558500 PROTEIN"/>
    <property type="match status" value="1"/>
</dbReference>
<keyword evidence="3" id="KW-1185">Reference proteome</keyword>
<feature type="compositionally biased region" description="Acidic residues" evidence="1">
    <location>
        <begin position="15"/>
        <end position="26"/>
    </location>
</feature>
<proteinExistence type="predicted"/>
<dbReference type="Proteomes" id="UP001327560">
    <property type="component" value="Chromosome 5"/>
</dbReference>
<protein>
    <submittedName>
        <fullName evidence="2">Uncharacterized protein</fullName>
    </submittedName>
</protein>